<evidence type="ECO:0000313" key="3">
    <source>
        <dbReference type="Proteomes" id="UP001519667"/>
    </source>
</evidence>
<reference evidence="2 3" key="1">
    <citation type="submission" date="2021-04" db="EMBL/GenBank/DDBJ databases">
        <title>Pseudomonas boanensis sp. nov., a bacterium isolated from river water used for household purposes in Boane District, Mozambique.</title>
        <authorList>
            <person name="Nicklasson M."/>
            <person name="Martin-Rodriguez A.J."/>
            <person name="Thorell K."/>
            <person name="Neves L."/>
            <person name="Mussagy A."/>
            <person name="Rydberg H.A."/>
            <person name="Hernroth B."/>
            <person name="Svensson-Stadler L."/>
            <person name="Sjoling A."/>
        </authorList>
    </citation>
    <scope>NUCLEOTIDE SEQUENCE [LARGE SCALE GENOMIC DNA]</scope>
    <source>
        <strain evidence="2 3">DB1</strain>
    </source>
</reference>
<dbReference type="EMBL" id="JAGTIS010000002">
    <property type="protein sequence ID" value="MBT8765330.1"/>
    <property type="molecule type" value="Genomic_DNA"/>
</dbReference>
<dbReference type="PANTHER" id="PTHR43792:SF1">
    <property type="entry name" value="N-ACETYLTRANSFERASE DOMAIN-CONTAINING PROTEIN"/>
    <property type="match status" value="1"/>
</dbReference>
<dbReference type="PROSITE" id="PS51186">
    <property type="entry name" value="GNAT"/>
    <property type="match status" value="1"/>
</dbReference>
<proteinExistence type="predicted"/>
<evidence type="ECO:0000259" key="1">
    <source>
        <dbReference type="PROSITE" id="PS51186"/>
    </source>
</evidence>
<name>A0ABS5XCC3_9GAMM</name>
<gene>
    <name evidence="2" type="ORF">J7302_04160</name>
</gene>
<dbReference type="PANTHER" id="PTHR43792">
    <property type="entry name" value="GNAT FAMILY, PUTATIVE (AFU_ORTHOLOGUE AFUA_3G00765)-RELATED-RELATED"/>
    <property type="match status" value="1"/>
</dbReference>
<dbReference type="SUPFAM" id="SSF55729">
    <property type="entry name" value="Acyl-CoA N-acyltransferases (Nat)"/>
    <property type="match status" value="1"/>
</dbReference>
<keyword evidence="3" id="KW-1185">Reference proteome</keyword>
<dbReference type="InterPro" id="IPR051531">
    <property type="entry name" value="N-acetyltransferase"/>
</dbReference>
<organism evidence="2 3">
    <name type="scientific">Metapseudomonas boanensis</name>
    <dbReference type="NCBI Taxonomy" id="2822138"/>
    <lineage>
        <taxon>Bacteria</taxon>
        <taxon>Pseudomonadati</taxon>
        <taxon>Pseudomonadota</taxon>
        <taxon>Gammaproteobacteria</taxon>
        <taxon>Pseudomonadales</taxon>
        <taxon>Pseudomonadaceae</taxon>
        <taxon>Metapseudomonas</taxon>
    </lineage>
</organism>
<accession>A0ABS5XCC3</accession>
<sequence length="186" mass="20864">MSLIELQTPRLCLRRWRDDDLPAFAALNADPEVMRFFPGCLSREQSDALVTRIQAHFSEHGFGLWALERRDSGAFIGFTGLLQVGFEAPFAPAAEIGWRLAREHWHQGLASEAARAALTFAFEGLQLPEVVSFTVPGNLRSRALMARLGLQRDLAGDFEHPRLPEGHPLRAHVLYRLGHAEWEAAQ</sequence>
<dbReference type="RefSeq" id="WP_215370879.1">
    <property type="nucleotide sequence ID" value="NZ_JAGTIS010000002.1"/>
</dbReference>
<dbReference type="Pfam" id="PF13302">
    <property type="entry name" value="Acetyltransf_3"/>
    <property type="match status" value="1"/>
</dbReference>
<dbReference type="InterPro" id="IPR016181">
    <property type="entry name" value="Acyl_CoA_acyltransferase"/>
</dbReference>
<dbReference type="InterPro" id="IPR000182">
    <property type="entry name" value="GNAT_dom"/>
</dbReference>
<dbReference type="Gene3D" id="3.40.630.30">
    <property type="match status" value="1"/>
</dbReference>
<comment type="caution">
    <text evidence="2">The sequence shown here is derived from an EMBL/GenBank/DDBJ whole genome shotgun (WGS) entry which is preliminary data.</text>
</comment>
<evidence type="ECO:0000313" key="2">
    <source>
        <dbReference type="EMBL" id="MBT8765330.1"/>
    </source>
</evidence>
<feature type="domain" description="N-acetyltransferase" evidence="1">
    <location>
        <begin position="11"/>
        <end position="170"/>
    </location>
</feature>
<protein>
    <submittedName>
        <fullName evidence="2">GNAT family N-acetyltransferase</fullName>
    </submittedName>
</protein>
<dbReference type="Proteomes" id="UP001519667">
    <property type="component" value="Unassembled WGS sequence"/>
</dbReference>